<dbReference type="EC" id="6.2.1.16" evidence="7"/>
<evidence type="ECO:0000313" key="8">
    <source>
        <dbReference type="Proteomes" id="UP000001023"/>
    </source>
</evidence>
<dbReference type="PaxDb" id="246200-SPO1959"/>
<dbReference type="InterPro" id="IPR032387">
    <property type="entry name" value="ACAS_N"/>
</dbReference>
<sequence length="653" mass="71467">MRMTDPRPILWTPSNERAENSRMAAFQRWLAKERGLEFDDYNALWAWSVADLDGFWSAIRDFAGLPFEGGDGRVLAERRMPGAVWFPGVTTNFARHMLRHAESRPEAPALILRSEGFGRKEVSWAQLSQKVANVAAQLRAMGVGQGDRVVAILPNTDTAVVAFLAAASIGAIWSLCAPDMGHVAILDRFRQIAPKVLIAQDGYVHAGRTIDRRPVLEEIRAQLPSLAQTVLVPVMGEVPPSMIPWEEMTQGAAQPEYADLPFDHPLWIVYSSGTTGNPKPIVHGHGGILLEGAKQALHQDLGGDDRFLWLTSSGWIMWNAQFVAMGQGATVVLFDGAANHPDMQAVWRVVAEERVSSFGVGAAYVTQCLKSGIRPREALDLSALKALGTTGSPLTAEGYDWVYDAVDPDIWLAPISGGTDLCGAFVGGNVMLPVRAGEMQCRYLGNAVRSYDPEGNEITAEVGELVCTEPLPSMPLGFWGDRDGSRLHESYFDTYPGIWRHGDWIEITPEGGAVIYGRSDATINRKGLRLGSSEIYRAVEALPEVLDSLVVDLEFLGRDSFMPLFVVPAPGQVLDDALRARINTAIRETLSPRFIPNEIVQIAEVPRTLSGKKLEVPVKKLLLGGDPAQVVNRDSMANPESFDFFVTYAAGRR</sequence>
<dbReference type="SUPFAM" id="SSF56801">
    <property type="entry name" value="Acetyl-CoA synthetase-like"/>
    <property type="match status" value="1"/>
</dbReference>
<dbReference type="Gene3D" id="3.40.50.12780">
    <property type="entry name" value="N-terminal domain of ligase-like"/>
    <property type="match status" value="1"/>
</dbReference>
<evidence type="ECO:0000256" key="3">
    <source>
        <dbReference type="ARBA" id="ARBA00022741"/>
    </source>
</evidence>
<feature type="domain" description="Acetyl-coenzyme A synthetase N-terminal" evidence="6">
    <location>
        <begin position="41"/>
        <end position="94"/>
    </location>
</feature>
<name>Q5LS11_RUEPO</name>
<organism evidence="7 8">
    <name type="scientific">Ruegeria pomeroyi (strain ATCC 700808 / DSM 15171 / DSS-3)</name>
    <name type="common">Silicibacter pomeroyi</name>
    <dbReference type="NCBI Taxonomy" id="246200"/>
    <lineage>
        <taxon>Bacteria</taxon>
        <taxon>Pseudomonadati</taxon>
        <taxon>Pseudomonadota</taxon>
        <taxon>Alphaproteobacteria</taxon>
        <taxon>Rhodobacterales</taxon>
        <taxon>Roseobacteraceae</taxon>
        <taxon>Ruegeria</taxon>
    </lineage>
</organism>
<dbReference type="InterPro" id="IPR020845">
    <property type="entry name" value="AMP-binding_CS"/>
</dbReference>
<dbReference type="KEGG" id="sil:SPO1959"/>
<comment type="similarity">
    <text evidence="1">Belongs to the ATP-dependent AMP-binding enzyme family.</text>
</comment>
<dbReference type="AlphaFoldDB" id="Q5LS11"/>
<dbReference type="PANTHER" id="PTHR42921:SF1">
    <property type="entry name" value="ACETOACETYL-COA SYNTHETASE"/>
    <property type="match status" value="1"/>
</dbReference>
<protein>
    <submittedName>
        <fullName evidence="7">Acetoacetyl-CoA synthase</fullName>
        <ecNumber evidence="7">6.2.1.16</ecNumber>
    </submittedName>
</protein>
<evidence type="ECO:0000259" key="6">
    <source>
        <dbReference type="Pfam" id="PF16177"/>
    </source>
</evidence>
<dbReference type="eggNOG" id="COG0365">
    <property type="taxonomic scope" value="Bacteria"/>
</dbReference>
<dbReference type="NCBIfam" id="TIGR01217">
    <property type="entry name" value="ac_ac_CoA_syn"/>
    <property type="match status" value="1"/>
</dbReference>
<evidence type="ECO:0000256" key="1">
    <source>
        <dbReference type="ARBA" id="ARBA00006432"/>
    </source>
</evidence>
<evidence type="ECO:0000256" key="2">
    <source>
        <dbReference type="ARBA" id="ARBA00022598"/>
    </source>
</evidence>
<dbReference type="Pfam" id="PF16177">
    <property type="entry name" value="ACAS_N"/>
    <property type="match status" value="1"/>
</dbReference>
<dbReference type="Proteomes" id="UP000001023">
    <property type="component" value="Chromosome"/>
</dbReference>
<dbReference type="RefSeq" id="WP_011047690.1">
    <property type="nucleotide sequence ID" value="NC_003911.12"/>
</dbReference>
<accession>Q5LS11</accession>
<reference evidence="7 8" key="2">
    <citation type="journal article" date="2014" name="Stand. Genomic Sci.">
        <title>An updated genome annotation for the model marine bacterium Ruegeria pomeroyi DSS-3.</title>
        <authorList>
            <person name="Rivers A.R."/>
            <person name="Smith C.B."/>
            <person name="Moran M.A."/>
        </authorList>
    </citation>
    <scope>GENOME REANNOTATION</scope>
    <source>
        <strain evidence="8">ATCC 700808 / DSM 15171 / DSS-3</strain>
    </source>
</reference>
<dbReference type="PANTHER" id="PTHR42921">
    <property type="entry name" value="ACETOACETYL-COA SYNTHETASE"/>
    <property type="match status" value="1"/>
</dbReference>
<dbReference type="GO" id="GO:0006629">
    <property type="term" value="P:lipid metabolic process"/>
    <property type="evidence" value="ECO:0007669"/>
    <property type="project" value="InterPro"/>
</dbReference>
<evidence type="ECO:0000259" key="5">
    <source>
        <dbReference type="Pfam" id="PF00501"/>
    </source>
</evidence>
<keyword evidence="8" id="KW-1185">Reference proteome</keyword>
<dbReference type="HOGENOM" id="CLU_000022_3_3_5"/>
<dbReference type="GO" id="GO:0030729">
    <property type="term" value="F:acetoacetate-CoA ligase activity"/>
    <property type="evidence" value="ECO:0007669"/>
    <property type="project" value="UniProtKB-EC"/>
</dbReference>
<feature type="domain" description="AMP-dependent synthetase/ligase" evidence="5">
    <location>
        <begin position="99"/>
        <end position="470"/>
    </location>
</feature>
<dbReference type="InterPro" id="IPR042099">
    <property type="entry name" value="ANL_N_sf"/>
</dbReference>
<dbReference type="InterPro" id="IPR045851">
    <property type="entry name" value="AMP-bd_C_sf"/>
</dbReference>
<keyword evidence="4" id="KW-0067">ATP-binding</keyword>
<evidence type="ECO:0000256" key="4">
    <source>
        <dbReference type="ARBA" id="ARBA00022840"/>
    </source>
</evidence>
<keyword evidence="2 7" id="KW-0436">Ligase</keyword>
<dbReference type="InterPro" id="IPR005914">
    <property type="entry name" value="Acac_CoA_synth"/>
</dbReference>
<proteinExistence type="inferred from homology"/>
<dbReference type="GO" id="GO:0005524">
    <property type="term" value="F:ATP binding"/>
    <property type="evidence" value="ECO:0007669"/>
    <property type="project" value="UniProtKB-KW"/>
</dbReference>
<keyword evidence="3" id="KW-0547">Nucleotide-binding</keyword>
<dbReference type="PROSITE" id="PS00455">
    <property type="entry name" value="AMP_BINDING"/>
    <property type="match status" value="1"/>
</dbReference>
<evidence type="ECO:0000313" key="7">
    <source>
        <dbReference type="EMBL" id="AAV95235.1"/>
    </source>
</evidence>
<dbReference type="InterPro" id="IPR000873">
    <property type="entry name" value="AMP-dep_synth/lig_dom"/>
</dbReference>
<dbReference type="Gene3D" id="3.30.300.30">
    <property type="match status" value="1"/>
</dbReference>
<gene>
    <name evidence="7" type="ordered locus">SPO1959</name>
</gene>
<dbReference type="NCBIfam" id="NF002937">
    <property type="entry name" value="PRK03584.1"/>
    <property type="match status" value="1"/>
</dbReference>
<reference evidence="7 8" key="1">
    <citation type="journal article" date="2004" name="Nature">
        <title>Genome sequence of Silicibacter pomeroyi reveals adaptations to the marine environment.</title>
        <authorList>
            <person name="Moran M.A."/>
            <person name="Buchan A."/>
            <person name="Gonzalez J.M."/>
            <person name="Heidelberg J.F."/>
            <person name="Whitman W.B."/>
            <person name="Kiene R.P."/>
            <person name="Henriksen J.R."/>
            <person name="King G.M."/>
            <person name="Belas R."/>
            <person name="Fuqua C."/>
            <person name="Brinkac L."/>
            <person name="Lewis M."/>
            <person name="Johri S."/>
            <person name="Weaver B."/>
            <person name="Pai G."/>
            <person name="Eisen J.A."/>
            <person name="Rahe E."/>
            <person name="Sheldon W.M."/>
            <person name="Ye W."/>
            <person name="Miller T.R."/>
            <person name="Carlton J."/>
            <person name="Rasko D.A."/>
            <person name="Paulsen I.T."/>
            <person name="Ren Q."/>
            <person name="Daugherty S.C."/>
            <person name="Deboy R.T."/>
            <person name="Dodson R.J."/>
            <person name="Durkin A.S."/>
            <person name="Madupu R."/>
            <person name="Nelson W.C."/>
            <person name="Sullivan S.A."/>
            <person name="Rosovitz M.J."/>
            <person name="Haft D.H."/>
            <person name="Selengut J."/>
            <person name="Ward N."/>
        </authorList>
    </citation>
    <scope>NUCLEOTIDE SEQUENCE [LARGE SCALE GENOMIC DNA]</scope>
    <source>
        <strain evidence="8">ATCC 700808 / DSM 15171 / DSS-3</strain>
    </source>
</reference>
<dbReference type="EMBL" id="CP000031">
    <property type="protein sequence ID" value="AAV95235.1"/>
    <property type="molecule type" value="Genomic_DNA"/>
</dbReference>
<dbReference type="STRING" id="246200.SPO1959"/>
<dbReference type="Pfam" id="PF00501">
    <property type="entry name" value="AMP-binding"/>
    <property type="match status" value="1"/>
</dbReference>